<comment type="caution">
    <text evidence="1">The sequence shown here is derived from an EMBL/GenBank/DDBJ whole genome shotgun (WGS) entry which is preliminary data.</text>
</comment>
<organism evidence="1 2">
    <name type="scientific">Ficus carica</name>
    <name type="common">Common fig</name>
    <dbReference type="NCBI Taxonomy" id="3494"/>
    <lineage>
        <taxon>Eukaryota</taxon>
        <taxon>Viridiplantae</taxon>
        <taxon>Streptophyta</taxon>
        <taxon>Embryophyta</taxon>
        <taxon>Tracheophyta</taxon>
        <taxon>Spermatophyta</taxon>
        <taxon>Magnoliopsida</taxon>
        <taxon>eudicotyledons</taxon>
        <taxon>Gunneridae</taxon>
        <taxon>Pentapetalae</taxon>
        <taxon>rosids</taxon>
        <taxon>fabids</taxon>
        <taxon>Rosales</taxon>
        <taxon>Moraceae</taxon>
        <taxon>Ficeae</taxon>
        <taxon>Ficus</taxon>
    </lineage>
</organism>
<name>A0AA88J0F5_FICCA</name>
<proteinExistence type="predicted"/>
<gene>
    <name evidence="1" type="ORF">TIFTF001_030985</name>
</gene>
<evidence type="ECO:0000313" key="1">
    <source>
        <dbReference type="EMBL" id="GMN61908.1"/>
    </source>
</evidence>
<reference evidence="1" key="1">
    <citation type="submission" date="2023-07" db="EMBL/GenBank/DDBJ databases">
        <title>draft genome sequence of fig (Ficus carica).</title>
        <authorList>
            <person name="Takahashi T."/>
            <person name="Nishimura K."/>
        </authorList>
    </citation>
    <scope>NUCLEOTIDE SEQUENCE</scope>
</reference>
<evidence type="ECO:0000313" key="2">
    <source>
        <dbReference type="Proteomes" id="UP001187192"/>
    </source>
</evidence>
<dbReference type="AlphaFoldDB" id="A0AA88J0F5"/>
<dbReference type="PANTHER" id="PTHR33240">
    <property type="entry name" value="OS08G0508500 PROTEIN"/>
    <property type="match status" value="1"/>
</dbReference>
<accession>A0AA88J0F5</accession>
<dbReference type="Proteomes" id="UP001187192">
    <property type="component" value="Unassembled WGS sequence"/>
</dbReference>
<dbReference type="InterPro" id="IPR021109">
    <property type="entry name" value="Peptidase_aspartic_dom_sf"/>
</dbReference>
<dbReference type="EMBL" id="BTGU01000119">
    <property type="protein sequence ID" value="GMN61908.1"/>
    <property type="molecule type" value="Genomic_DNA"/>
</dbReference>
<keyword evidence="2" id="KW-1185">Reference proteome</keyword>
<dbReference type="Gene3D" id="2.40.70.10">
    <property type="entry name" value="Acid Proteases"/>
    <property type="match status" value="1"/>
</dbReference>
<protein>
    <recommendedName>
        <fullName evidence="3">Retrotransposon gag domain-containing protein</fullName>
    </recommendedName>
</protein>
<evidence type="ECO:0008006" key="3">
    <source>
        <dbReference type="Google" id="ProtNLM"/>
    </source>
</evidence>
<dbReference type="CDD" id="cd00303">
    <property type="entry name" value="retropepsin_like"/>
    <property type="match status" value="1"/>
</dbReference>
<sequence>MNIQGSTTSVFYRLGRPGDHRRIVQECSVDKPAKEEDNNQNRLDQLQRFKMPSMASYDGSTDADEHVENYKASPWIDRLLQATGGLLCGCLPKFKDQEARSVPLVQHQQGGFETLEKYLERFDKAVVQVESCTDDTLMQAFREGIKYPRLVWTLAYDRPPTFAHLRGIAWRNHPDHSRPDKGKAVDVGHDTKDCIQLRDQIELLIRDGHLREFMEIIITPVGPSGIAAPAARQNPGPCNRTNEPEQEHIVHTIFGGTATGDTASSQRSYTREARRTPITFTDDEADRLLHSHNDALIGEIRVADNVVRRVLIDNGSSADIMFMDAFSGLKIEGAVLTPTQTLLYGLAVECVRAAGTVSLSVTIGDGTERVTRMVEFIVVDRSSVYNVILGKPTLNALKAVVSTYHLAMKFPAGGGVGVFRGN</sequence>
<dbReference type="PANTHER" id="PTHR33240:SF8">
    <property type="entry name" value="OS03G0439900 PROTEIN"/>
    <property type="match status" value="1"/>
</dbReference>